<protein>
    <submittedName>
        <fullName evidence="2">Transposase</fullName>
    </submittedName>
</protein>
<evidence type="ECO:0000313" key="3">
    <source>
        <dbReference type="Proteomes" id="UP000538931"/>
    </source>
</evidence>
<dbReference type="AlphaFoldDB" id="A0A7W1WVE5"/>
<proteinExistence type="predicted"/>
<feature type="domain" description="Transposase IS204/IS1001/IS1096/IS1165 DDE" evidence="1">
    <location>
        <begin position="12"/>
        <end position="124"/>
    </location>
</feature>
<name>A0A7W1WVE5_9GAMM</name>
<keyword evidence="3" id="KW-1185">Reference proteome</keyword>
<gene>
    <name evidence="2" type="ORF">H1S06_01000</name>
</gene>
<sequence>MDGQKCLSADRRGRWLLLRNRDKLSSEQSIKLDELLSTNAPLTTVYLLKTNLKELWYAPSEEEARIRWSEWLNMAMGSSIKPRILLAKRLNSYLPGIVSSAIYRPNTSVLEGMNNRIKVIKRMA</sequence>
<dbReference type="EMBL" id="JACEMT010000030">
    <property type="protein sequence ID" value="MBA4500945.1"/>
    <property type="molecule type" value="Genomic_DNA"/>
</dbReference>
<accession>A0A7W1WVE5</accession>
<reference evidence="2 3" key="1">
    <citation type="submission" date="2020-07" db="EMBL/GenBank/DDBJ databases">
        <title>Bacterium isolated from marien macroalgae.</title>
        <authorList>
            <person name="Zhu K."/>
            <person name="Lu D."/>
            <person name="Du Z."/>
        </authorList>
    </citation>
    <scope>NUCLEOTIDE SEQUENCE [LARGE SCALE GENOMIC DNA]</scope>
    <source>
        <strain evidence="2 3">3-1745</strain>
    </source>
</reference>
<dbReference type="InterPro" id="IPR002560">
    <property type="entry name" value="Transposase_DDE"/>
</dbReference>
<organism evidence="2 3">
    <name type="scientific">Marinobacterium marinum</name>
    <dbReference type="NCBI Taxonomy" id="2756129"/>
    <lineage>
        <taxon>Bacteria</taxon>
        <taxon>Pseudomonadati</taxon>
        <taxon>Pseudomonadota</taxon>
        <taxon>Gammaproteobacteria</taxon>
        <taxon>Oceanospirillales</taxon>
        <taxon>Oceanospirillaceae</taxon>
        <taxon>Marinobacterium</taxon>
    </lineage>
</organism>
<evidence type="ECO:0000259" key="1">
    <source>
        <dbReference type="Pfam" id="PF01610"/>
    </source>
</evidence>
<dbReference type="Pfam" id="PF01610">
    <property type="entry name" value="DDE_Tnp_ISL3"/>
    <property type="match status" value="1"/>
</dbReference>
<dbReference type="Proteomes" id="UP000538931">
    <property type="component" value="Unassembled WGS sequence"/>
</dbReference>
<comment type="caution">
    <text evidence="2">The sequence shown here is derived from an EMBL/GenBank/DDBJ whole genome shotgun (WGS) entry which is preliminary data.</text>
</comment>
<evidence type="ECO:0000313" key="2">
    <source>
        <dbReference type="EMBL" id="MBA4500945.1"/>
    </source>
</evidence>